<evidence type="ECO:0000313" key="3">
    <source>
        <dbReference type="Proteomes" id="UP000290288"/>
    </source>
</evidence>
<dbReference type="InterPro" id="IPR036871">
    <property type="entry name" value="PX_dom_sf"/>
</dbReference>
<dbReference type="GO" id="GO:0035091">
    <property type="term" value="F:phosphatidylinositol binding"/>
    <property type="evidence" value="ECO:0007669"/>
    <property type="project" value="InterPro"/>
</dbReference>
<dbReference type="OrthoDB" id="3244370at2759"/>
<accession>A0A4Q2D9P5</accession>
<feature type="region of interest" description="Disordered" evidence="1">
    <location>
        <begin position="281"/>
        <end position="370"/>
    </location>
</feature>
<gene>
    <name evidence="2" type="ORF">EST38_g9524</name>
</gene>
<feature type="compositionally biased region" description="Low complexity" evidence="1">
    <location>
        <begin position="310"/>
        <end position="319"/>
    </location>
</feature>
<dbReference type="Gene3D" id="3.30.1520.10">
    <property type="entry name" value="Phox-like domain"/>
    <property type="match status" value="1"/>
</dbReference>
<protein>
    <recommendedName>
        <fullName evidence="4">PX domain-containing protein</fullName>
    </recommendedName>
</protein>
<sequence>MTTIVFTPTAAAPVPVSSDNFQRAVFKAAPKRFSIEFLPPTKVGSTWHHGMRICSVSRGDRTSRDSMASSDSVTQYDIWRRWEDCLWLQDTLELEYKRSARERRMRLAQGKGVKTFNGMYKQDMASSWESLPPGPEPNSVSTDVHTYLPHLVKKNSFFRPNPATIDNRQKDFQALIEALMSDDMPALVKEIRASRIITDFFGYWRRDLEFEEKWRKKNPHLATAPRSSITSSVFSTYFSSASSQASLGTHSRSSKRSLTSMSSWRPASVAETLASTVSTATNKTFKPSSSLDSAEVMRQAEREARRHSSSSESSTQSEEAVSDSSCTANSSAPKIAEESPVKANYNPNRGREPPSPTEPDSEFFHKSPSPLDNMAQAIHIHRRVKSPAGDRRSNRSCQVFSSPPKDLHDSKSHEELPIIRESWQSNASSASAYLDRLNLSLPQSPRDERQSVATLRTIDSADGVLPSSARHSLDDCELHMPRASVPVSLSDFEIFSESDGKVSLLNSFPRPLSYLPEEPDSRPETPTSEFNIRTPPRRIPQTLPNIVIPNPNSSYFSTPSPLPPPSPLTPEPVSEQQVPPSPTMSTYSNTFSISTVASEAPTVMEVSTPLSAVQTPSSATSISSPVKPGNITLKVSHSGSIIMLKVARDIAYPDLRQRIFNKFVGQEGVPLSHSFVVMLHERSSSGSEDSAKEIDSDFEWREISDTFEGSKLMLRIVDSS</sequence>
<feature type="compositionally biased region" description="Pro residues" evidence="1">
    <location>
        <begin position="560"/>
        <end position="570"/>
    </location>
</feature>
<evidence type="ECO:0000256" key="1">
    <source>
        <dbReference type="SAM" id="MobiDB-lite"/>
    </source>
</evidence>
<name>A0A4Q2D9P5_9AGAR</name>
<dbReference type="AlphaFoldDB" id="A0A4Q2D9P5"/>
<organism evidence="2 3">
    <name type="scientific">Candolleomyces aberdarensis</name>
    <dbReference type="NCBI Taxonomy" id="2316362"/>
    <lineage>
        <taxon>Eukaryota</taxon>
        <taxon>Fungi</taxon>
        <taxon>Dikarya</taxon>
        <taxon>Basidiomycota</taxon>
        <taxon>Agaricomycotina</taxon>
        <taxon>Agaricomycetes</taxon>
        <taxon>Agaricomycetidae</taxon>
        <taxon>Agaricales</taxon>
        <taxon>Agaricineae</taxon>
        <taxon>Psathyrellaceae</taxon>
        <taxon>Candolleomyces</taxon>
    </lineage>
</organism>
<evidence type="ECO:0000313" key="2">
    <source>
        <dbReference type="EMBL" id="RXW16333.1"/>
    </source>
</evidence>
<feature type="region of interest" description="Disordered" evidence="1">
    <location>
        <begin position="514"/>
        <end position="584"/>
    </location>
</feature>
<evidence type="ECO:0008006" key="4">
    <source>
        <dbReference type="Google" id="ProtNLM"/>
    </source>
</evidence>
<reference evidence="2 3" key="1">
    <citation type="submission" date="2019-01" db="EMBL/GenBank/DDBJ databases">
        <title>Draft genome sequence of Psathyrella aberdarensis IHI B618.</title>
        <authorList>
            <person name="Buettner E."/>
            <person name="Kellner H."/>
        </authorList>
    </citation>
    <scope>NUCLEOTIDE SEQUENCE [LARGE SCALE GENOMIC DNA]</scope>
    <source>
        <strain evidence="2 3">IHI B618</strain>
    </source>
</reference>
<keyword evidence="3" id="KW-1185">Reference proteome</keyword>
<proteinExistence type="predicted"/>
<dbReference type="EMBL" id="SDEE01000449">
    <property type="protein sequence ID" value="RXW16333.1"/>
    <property type="molecule type" value="Genomic_DNA"/>
</dbReference>
<feature type="region of interest" description="Disordered" evidence="1">
    <location>
        <begin position="383"/>
        <end position="413"/>
    </location>
</feature>
<dbReference type="STRING" id="2316362.A0A4Q2D9P5"/>
<feature type="compositionally biased region" description="Polar residues" evidence="1">
    <location>
        <begin position="281"/>
        <end position="292"/>
    </location>
</feature>
<dbReference type="Proteomes" id="UP000290288">
    <property type="component" value="Unassembled WGS sequence"/>
</dbReference>
<comment type="caution">
    <text evidence="2">The sequence shown here is derived from an EMBL/GenBank/DDBJ whole genome shotgun (WGS) entry which is preliminary data.</text>
</comment>
<feature type="compositionally biased region" description="Polar residues" evidence="1">
    <location>
        <begin position="323"/>
        <end position="332"/>
    </location>
</feature>